<dbReference type="CDD" id="cd03784">
    <property type="entry name" value="GT1_Gtf-like"/>
    <property type="match status" value="1"/>
</dbReference>
<dbReference type="InterPro" id="IPR058980">
    <property type="entry name" value="Glyco_transf_N"/>
</dbReference>
<dbReference type="PANTHER" id="PTHR48044">
    <property type="entry name" value="GLYCOSYLTRANSFERASE"/>
    <property type="match status" value="1"/>
</dbReference>
<evidence type="ECO:0000256" key="4">
    <source>
        <dbReference type="ARBA" id="ARBA00022679"/>
    </source>
</evidence>
<evidence type="ECO:0000256" key="2">
    <source>
        <dbReference type="ARBA" id="ARBA00009995"/>
    </source>
</evidence>
<dbReference type="AlphaFoldDB" id="A0AAD8JHK6"/>
<dbReference type="Pfam" id="PF26168">
    <property type="entry name" value="Glyco_transf_N"/>
    <property type="match status" value="1"/>
</dbReference>
<dbReference type="InterPro" id="IPR002213">
    <property type="entry name" value="UDP_glucos_trans"/>
</dbReference>
<gene>
    <name evidence="9" type="ORF">POM88_001990</name>
</gene>
<proteinExistence type="inferred from homology"/>
<evidence type="ECO:0000256" key="7">
    <source>
        <dbReference type="RuleBase" id="RU362057"/>
    </source>
</evidence>
<evidence type="ECO:0000256" key="1">
    <source>
        <dbReference type="ARBA" id="ARBA00004721"/>
    </source>
</evidence>
<comment type="caution">
    <text evidence="9">The sequence shown here is derived from an EMBL/GenBank/DDBJ whole genome shotgun (WGS) entry which is preliminary data.</text>
</comment>
<keyword evidence="10" id="KW-1185">Reference proteome</keyword>
<dbReference type="GO" id="GO:0008299">
    <property type="term" value="P:isoprenoid biosynthetic process"/>
    <property type="evidence" value="ECO:0007669"/>
    <property type="project" value="UniProtKB-KW"/>
</dbReference>
<comment type="pathway">
    <text evidence="1">Secondary metabolite biosynthesis; terpenoid biosynthesis.</text>
</comment>
<dbReference type="PANTHER" id="PTHR48044:SF29">
    <property type="entry name" value="GLYCOSYLTRANSFERASE"/>
    <property type="match status" value="1"/>
</dbReference>
<dbReference type="EC" id="2.4.1.-" evidence="7"/>
<dbReference type="Proteomes" id="UP001237642">
    <property type="component" value="Unassembled WGS sequence"/>
</dbReference>
<organism evidence="9 10">
    <name type="scientific">Heracleum sosnowskyi</name>
    <dbReference type="NCBI Taxonomy" id="360622"/>
    <lineage>
        <taxon>Eukaryota</taxon>
        <taxon>Viridiplantae</taxon>
        <taxon>Streptophyta</taxon>
        <taxon>Embryophyta</taxon>
        <taxon>Tracheophyta</taxon>
        <taxon>Spermatophyta</taxon>
        <taxon>Magnoliopsida</taxon>
        <taxon>eudicotyledons</taxon>
        <taxon>Gunneridae</taxon>
        <taxon>Pentapetalae</taxon>
        <taxon>asterids</taxon>
        <taxon>campanulids</taxon>
        <taxon>Apiales</taxon>
        <taxon>Apiaceae</taxon>
        <taxon>Apioideae</taxon>
        <taxon>apioid superclade</taxon>
        <taxon>Tordylieae</taxon>
        <taxon>Tordyliinae</taxon>
        <taxon>Heracleum</taxon>
    </lineage>
</organism>
<accession>A0AAD8JHK6</accession>
<keyword evidence="3 6" id="KW-0328">Glycosyltransferase</keyword>
<dbReference type="InterPro" id="IPR035595">
    <property type="entry name" value="UDP_glycos_trans_CS"/>
</dbReference>
<feature type="domain" description="Glycosyltransferase N-terminal" evidence="8">
    <location>
        <begin position="8"/>
        <end position="231"/>
    </location>
</feature>
<reference evidence="9" key="2">
    <citation type="submission" date="2023-05" db="EMBL/GenBank/DDBJ databases">
        <authorList>
            <person name="Schelkunov M.I."/>
        </authorList>
    </citation>
    <scope>NUCLEOTIDE SEQUENCE</scope>
    <source>
        <strain evidence="9">Hsosn_3</strain>
        <tissue evidence="9">Leaf</tissue>
    </source>
</reference>
<evidence type="ECO:0000256" key="5">
    <source>
        <dbReference type="ARBA" id="ARBA00023229"/>
    </source>
</evidence>
<evidence type="ECO:0000259" key="8">
    <source>
        <dbReference type="Pfam" id="PF26168"/>
    </source>
</evidence>
<comment type="similarity">
    <text evidence="2 6">Belongs to the UDP-glycosyltransferase family.</text>
</comment>
<dbReference type="Gene3D" id="3.40.50.2000">
    <property type="entry name" value="Glycogen Phosphorylase B"/>
    <property type="match status" value="2"/>
</dbReference>
<keyword evidence="4 6" id="KW-0808">Transferase</keyword>
<reference evidence="9" key="1">
    <citation type="submission" date="2023-02" db="EMBL/GenBank/DDBJ databases">
        <title>Genome of toxic invasive species Heracleum sosnowskyi carries increased number of genes despite the absence of recent whole-genome duplications.</title>
        <authorList>
            <person name="Schelkunov M."/>
            <person name="Shtratnikova V."/>
            <person name="Makarenko M."/>
            <person name="Klepikova A."/>
            <person name="Omelchenko D."/>
            <person name="Novikova G."/>
            <person name="Obukhova E."/>
            <person name="Bogdanov V."/>
            <person name="Penin A."/>
            <person name="Logacheva M."/>
        </authorList>
    </citation>
    <scope>NUCLEOTIDE SEQUENCE</scope>
    <source>
        <strain evidence="9">Hsosn_3</strain>
        <tissue evidence="9">Leaf</tissue>
    </source>
</reference>
<dbReference type="EMBL" id="JAUIZM010000001">
    <property type="protein sequence ID" value="KAK1402385.1"/>
    <property type="molecule type" value="Genomic_DNA"/>
</dbReference>
<dbReference type="Pfam" id="PF00201">
    <property type="entry name" value="UDPGT"/>
    <property type="match status" value="1"/>
</dbReference>
<keyword evidence="5" id="KW-0414">Isoprene biosynthesis</keyword>
<dbReference type="GO" id="GO:0008194">
    <property type="term" value="F:UDP-glycosyltransferase activity"/>
    <property type="evidence" value="ECO:0007669"/>
    <property type="project" value="InterPro"/>
</dbReference>
<evidence type="ECO:0000313" key="10">
    <source>
        <dbReference type="Proteomes" id="UP001237642"/>
    </source>
</evidence>
<dbReference type="FunFam" id="3.40.50.2000:FF:000060">
    <property type="entry name" value="Glycosyltransferase"/>
    <property type="match status" value="1"/>
</dbReference>
<evidence type="ECO:0000256" key="6">
    <source>
        <dbReference type="RuleBase" id="RU003718"/>
    </source>
</evidence>
<evidence type="ECO:0000256" key="3">
    <source>
        <dbReference type="ARBA" id="ARBA00022676"/>
    </source>
</evidence>
<dbReference type="SUPFAM" id="SSF53756">
    <property type="entry name" value="UDP-Glycosyltransferase/glycogen phosphorylase"/>
    <property type="match status" value="1"/>
</dbReference>
<dbReference type="GO" id="GO:0016138">
    <property type="term" value="P:glycoside biosynthetic process"/>
    <property type="evidence" value="ECO:0007669"/>
    <property type="project" value="UniProtKB-ARBA"/>
</dbReference>
<protein>
    <recommendedName>
        <fullName evidence="7">Glycosyltransferase</fullName>
        <ecNumber evidence="7">2.4.1.-</ecNumber>
    </recommendedName>
</protein>
<evidence type="ECO:0000313" key="9">
    <source>
        <dbReference type="EMBL" id="KAK1402385.1"/>
    </source>
</evidence>
<dbReference type="PROSITE" id="PS00375">
    <property type="entry name" value="UDPGT"/>
    <property type="match status" value="1"/>
</dbReference>
<name>A0AAD8JHK6_9APIA</name>
<sequence>MGNRETGITVLMLPWLGHGHISPFLELGKRFARKGLSIYLCSTPVNLRSVKQTLENNPFIKTVELHLPNLPDLPPHYHTTKGLPPNLLSTLNKAYDMAAPNFSNIVHNLKPDLLIYDFIQFWAPQVALSQNIPSVFFITTGAATSSYIIHKHVNPNTPFPFPAIYCKGYEKEKYEDCAKVNPYVKIIERIVSCARQSHEVILVKSCNEMEGKYNDYLSTLCEKTIIPVGPLVSEKVNGEEDDHFKIFEWLDKKDKASTVFVSFGSECFLSKEEMEEIACGLEISCVNFLWVVRSPFGEKCLGESLKELRERIGEKGKILDTWAPQGRILGHPSIGGFVSHCGWGSVMEAVTFGIPVIAIPMQYDQPLNARVVQEAGLGEEVKRGRNGRLQMGEIAKVVRKMVLDEDGDEVRRKTKYLSESIRDREDNKDFDMVVKELTKICNIS</sequence>